<proteinExistence type="predicted"/>
<dbReference type="OrthoDB" id="320101at2759"/>
<organism evidence="2 3">
    <name type="scientific">Paramecium sonneborni</name>
    <dbReference type="NCBI Taxonomy" id="65129"/>
    <lineage>
        <taxon>Eukaryota</taxon>
        <taxon>Sar</taxon>
        <taxon>Alveolata</taxon>
        <taxon>Ciliophora</taxon>
        <taxon>Intramacronucleata</taxon>
        <taxon>Oligohymenophorea</taxon>
        <taxon>Peniculida</taxon>
        <taxon>Parameciidae</taxon>
        <taxon>Paramecium</taxon>
    </lineage>
</organism>
<dbReference type="EMBL" id="CAJJDN010000133">
    <property type="protein sequence ID" value="CAD8121538.1"/>
    <property type="molecule type" value="Genomic_DNA"/>
</dbReference>
<evidence type="ECO:0000313" key="2">
    <source>
        <dbReference type="EMBL" id="CAD8121538.1"/>
    </source>
</evidence>
<feature type="coiled-coil region" evidence="1">
    <location>
        <begin position="83"/>
        <end position="124"/>
    </location>
</feature>
<gene>
    <name evidence="2" type="ORF">PSON_ATCC_30995.1.T1330008</name>
</gene>
<comment type="caution">
    <text evidence="2">The sequence shown here is derived from an EMBL/GenBank/DDBJ whole genome shotgun (WGS) entry which is preliminary data.</text>
</comment>
<sequence>MQNYSKIVRRSRMNKLNQLRIQQKYKINLKNNKNNFAQGISKLKLEKATLNLERLKNKLNSTPFFSQIQNENQTQTDETIESLEKVNLAKIDLQKEIKQYQDKESKLLEQIQTLQKEINSLKQKEGLFSLLSISYQPQFNANYKLSKYNVANPKLIQAPQGGFGIATMQPPLPKDKLTTFAFKINKYNSWVGVGIGICHLQTAYGFNYDMNGNYTSTNHNTYLACAGGYRISSYEGYNGVTNFIYNQGSIIICYYDPTNFKLNLLHLNDGKTYLLDLTNNNGLEMSPCVMLYGNAEVEFI</sequence>
<evidence type="ECO:0000313" key="3">
    <source>
        <dbReference type="Proteomes" id="UP000692954"/>
    </source>
</evidence>
<dbReference type="AlphaFoldDB" id="A0A8S1R0Y5"/>
<name>A0A8S1R0Y5_9CILI</name>
<dbReference type="Proteomes" id="UP000692954">
    <property type="component" value="Unassembled WGS sequence"/>
</dbReference>
<keyword evidence="3" id="KW-1185">Reference proteome</keyword>
<reference evidence="2" key="1">
    <citation type="submission" date="2021-01" db="EMBL/GenBank/DDBJ databases">
        <authorList>
            <consortium name="Genoscope - CEA"/>
            <person name="William W."/>
        </authorList>
    </citation>
    <scope>NUCLEOTIDE SEQUENCE</scope>
</reference>
<accession>A0A8S1R0Y5</accession>
<keyword evidence="1" id="KW-0175">Coiled coil</keyword>
<protein>
    <submittedName>
        <fullName evidence="2">Uncharacterized protein</fullName>
    </submittedName>
</protein>
<evidence type="ECO:0000256" key="1">
    <source>
        <dbReference type="SAM" id="Coils"/>
    </source>
</evidence>